<dbReference type="EnsemblPlants" id="AVESA.00010b.r2.5DG0934860.1">
    <property type="protein sequence ID" value="AVESA.00010b.r2.5DG0934860.1.CDS"/>
    <property type="gene ID" value="AVESA.00010b.r2.5DG0934860"/>
</dbReference>
<evidence type="ECO:0000313" key="2">
    <source>
        <dbReference type="Proteomes" id="UP001732700"/>
    </source>
</evidence>
<dbReference type="Proteomes" id="UP001732700">
    <property type="component" value="Chromosome 5D"/>
</dbReference>
<organism evidence="1 2">
    <name type="scientific">Avena sativa</name>
    <name type="common">Oat</name>
    <dbReference type="NCBI Taxonomy" id="4498"/>
    <lineage>
        <taxon>Eukaryota</taxon>
        <taxon>Viridiplantae</taxon>
        <taxon>Streptophyta</taxon>
        <taxon>Embryophyta</taxon>
        <taxon>Tracheophyta</taxon>
        <taxon>Spermatophyta</taxon>
        <taxon>Magnoliopsida</taxon>
        <taxon>Liliopsida</taxon>
        <taxon>Poales</taxon>
        <taxon>Poaceae</taxon>
        <taxon>BOP clade</taxon>
        <taxon>Pooideae</taxon>
        <taxon>Poodae</taxon>
        <taxon>Poeae</taxon>
        <taxon>Poeae Chloroplast Group 1 (Aveneae type)</taxon>
        <taxon>Aveninae</taxon>
        <taxon>Avena</taxon>
    </lineage>
</organism>
<reference evidence="1" key="2">
    <citation type="submission" date="2025-09" db="UniProtKB">
        <authorList>
            <consortium name="EnsemblPlants"/>
        </authorList>
    </citation>
    <scope>IDENTIFICATION</scope>
</reference>
<reference evidence="1" key="1">
    <citation type="submission" date="2021-05" db="EMBL/GenBank/DDBJ databases">
        <authorList>
            <person name="Scholz U."/>
            <person name="Mascher M."/>
            <person name="Fiebig A."/>
        </authorList>
    </citation>
    <scope>NUCLEOTIDE SEQUENCE [LARGE SCALE GENOMIC DNA]</scope>
</reference>
<name>A0ACD5Y9E0_AVESA</name>
<sequence>MSTILIITMVFVLMFSMQASAGATGGILQIPSNGSLAHCIQRCGDVDISYPFGVGSGCFRQGFELSCDHSTKHHPKLFFGSSTIQVTGMAPSGGAYLTTPIIFHLATRPGSTNNTYNMSWKAPAEGITIGSDNTLFVAGCDFDVTLLEYGTGDIIGSCTSRCAGKKAPNGGPCNGIGCCLIPFSRDLPGFRAKLVSTNTTATQSDWLHPGIMGIVTRDGSYYMNNATDIFSSWKDASNIGDAMLIVNIMDQPSCESAQMHNASYACSNGSSCQDSSSGTGYQCYCPRYSLQMHNPYILDGCPQQAYNPNPKGRCTTSACGRVIVHFPFGLEEGCSANERFLLNCTSGNLRIVVSEDVQYNVTDISVENRTLTVSNMVGGSDAKEAVFIQTRNDGYFDGYTMEDEFDFSMDYDIVIKWAVANSTCQTALQKDTIYACRSSHSHCLHVTHGKIFMGYRCMCSPGFQGNPYLKDGCTDMSAKQRHGLILGIAIGTGCGLGSIIIAVCAIVLVNKWKKGIQKRIRRAHFKKNQGLLLEQLISDESTTNKTKIFSLQELEKATNNFDVTRVLGRGGHGTVYKGILSDQHVVAIKKSKIVEKTEIDQFINEVAILSQIIHRNVVKLFGCCLESEVPLLVYEFISNGTLHDLLHIDVGVKCLLSWDDRIRIAVEAAGALAYLHSAAAIPIFHRDVKSANILLDGSFATKISDFGASRSVSLDETHVETIVQGTFGYLDPEYYHTGQLTEKSDVYSFGVILVELLTRKKPIFTNDVGAKQNLSHYFVERLQEGTIMEIMDPQVVKESNREEIDAICSLIEACLRLKGRTRPTMKEVDMRLQVLRSKRIRKCRIIPASDEEIEHYLCPNVGNSDAPMNIVNAGYLTLKGISSCNRLEQELSSSLTMPR</sequence>
<proteinExistence type="predicted"/>
<evidence type="ECO:0000313" key="1">
    <source>
        <dbReference type="EnsemblPlants" id="AVESA.00010b.r2.5DG0934860.1.CDS"/>
    </source>
</evidence>
<protein>
    <submittedName>
        <fullName evidence="1">Uncharacterized protein</fullName>
    </submittedName>
</protein>
<accession>A0ACD5Y9E0</accession>
<keyword evidence="2" id="KW-1185">Reference proteome</keyword>